<keyword evidence="2" id="KW-1003">Cell membrane</keyword>
<evidence type="ECO:0000256" key="5">
    <source>
        <dbReference type="ARBA" id="ARBA00022989"/>
    </source>
</evidence>
<comment type="subcellular location">
    <subcellularLocation>
        <location evidence="1 7">Cell inner membrane</location>
        <topology evidence="1 7">Multi-pass membrane protein</topology>
    </subcellularLocation>
</comment>
<dbReference type="AlphaFoldDB" id="A0AAW5R2Y6"/>
<dbReference type="RefSeq" id="WP_261617342.1">
    <property type="nucleotide sequence ID" value="NZ_JALIDZ010000008.1"/>
</dbReference>
<proteinExistence type="inferred from homology"/>
<protein>
    <recommendedName>
        <fullName evidence="7">TRAP transporter large permease protein</fullName>
    </recommendedName>
</protein>
<feature type="domain" description="TRAP C4-dicarboxylate transport system permease DctM subunit" evidence="8">
    <location>
        <begin position="12"/>
        <end position="443"/>
    </location>
</feature>
<feature type="transmembrane region" description="Helical" evidence="7">
    <location>
        <begin position="64"/>
        <end position="86"/>
    </location>
</feature>
<comment type="subunit">
    <text evidence="7">The complex comprises the extracytoplasmic solute receptor protein and the two transmembrane proteins.</text>
</comment>
<dbReference type="PANTHER" id="PTHR33362">
    <property type="entry name" value="SIALIC ACID TRAP TRANSPORTER PERMEASE PROTEIN SIAT-RELATED"/>
    <property type="match status" value="1"/>
</dbReference>
<gene>
    <name evidence="9" type="ORF">MUB46_18000</name>
</gene>
<dbReference type="GO" id="GO:0022857">
    <property type="term" value="F:transmembrane transporter activity"/>
    <property type="evidence" value="ECO:0007669"/>
    <property type="project" value="UniProtKB-UniRule"/>
</dbReference>
<dbReference type="Proteomes" id="UP001320898">
    <property type="component" value="Unassembled WGS sequence"/>
</dbReference>
<feature type="transmembrane region" description="Helical" evidence="7">
    <location>
        <begin position="6"/>
        <end position="25"/>
    </location>
</feature>
<keyword evidence="4 7" id="KW-0812">Transmembrane</keyword>
<feature type="transmembrane region" description="Helical" evidence="7">
    <location>
        <begin position="340"/>
        <end position="373"/>
    </location>
</feature>
<accession>A0AAW5R2Y6</accession>
<name>A0AAW5R2Y6_9HYPH</name>
<feature type="transmembrane region" description="Helical" evidence="7">
    <location>
        <begin position="187"/>
        <end position="208"/>
    </location>
</feature>
<keyword evidence="5 7" id="KW-1133">Transmembrane helix</keyword>
<comment type="caution">
    <text evidence="9">The sequence shown here is derived from an EMBL/GenBank/DDBJ whole genome shotgun (WGS) entry which is preliminary data.</text>
</comment>
<evidence type="ECO:0000313" key="10">
    <source>
        <dbReference type="Proteomes" id="UP001320898"/>
    </source>
</evidence>
<evidence type="ECO:0000256" key="4">
    <source>
        <dbReference type="ARBA" id="ARBA00022692"/>
    </source>
</evidence>
<comment type="similarity">
    <text evidence="7">Belongs to the TRAP transporter large permease family.</text>
</comment>
<feature type="transmembrane region" description="Helical" evidence="7">
    <location>
        <begin position="247"/>
        <end position="280"/>
    </location>
</feature>
<dbReference type="InterPro" id="IPR010656">
    <property type="entry name" value="DctM"/>
</dbReference>
<reference evidence="9 10" key="1">
    <citation type="submission" date="2022-04" db="EMBL/GenBank/DDBJ databases">
        <authorList>
            <person name="Ye Y.-Q."/>
            <person name="Du Z.-J."/>
        </authorList>
    </citation>
    <scope>NUCLEOTIDE SEQUENCE [LARGE SCALE GENOMIC DNA]</scope>
    <source>
        <strain evidence="9 10">A6E488</strain>
    </source>
</reference>
<dbReference type="PANTHER" id="PTHR33362:SF7">
    <property type="entry name" value="SLL1103 PROTEIN"/>
    <property type="match status" value="1"/>
</dbReference>
<evidence type="ECO:0000313" key="9">
    <source>
        <dbReference type="EMBL" id="MCT8973762.1"/>
    </source>
</evidence>
<keyword evidence="7" id="KW-0813">Transport</keyword>
<evidence type="ECO:0000256" key="2">
    <source>
        <dbReference type="ARBA" id="ARBA00022475"/>
    </source>
</evidence>
<feature type="transmembrane region" description="Helical" evidence="7">
    <location>
        <begin position="32"/>
        <end position="52"/>
    </location>
</feature>
<evidence type="ECO:0000259" key="8">
    <source>
        <dbReference type="Pfam" id="PF06808"/>
    </source>
</evidence>
<keyword evidence="3 7" id="KW-0997">Cell inner membrane</keyword>
<evidence type="ECO:0000256" key="3">
    <source>
        <dbReference type="ARBA" id="ARBA00022519"/>
    </source>
</evidence>
<feature type="transmembrane region" description="Helical" evidence="7">
    <location>
        <begin position="152"/>
        <end position="175"/>
    </location>
</feature>
<comment type="function">
    <text evidence="7">Part of the tripartite ATP-independent periplasmic (TRAP) transport system.</text>
</comment>
<feature type="transmembrane region" description="Helical" evidence="7">
    <location>
        <begin position="301"/>
        <end position="320"/>
    </location>
</feature>
<organism evidence="9 10">
    <name type="scientific">Microbaculum marinisediminis</name>
    <dbReference type="NCBI Taxonomy" id="2931392"/>
    <lineage>
        <taxon>Bacteria</taxon>
        <taxon>Pseudomonadati</taxon>
        <taxon>Pseudomonadota</taxon>
        <taxon>Alphaproteobacteria</taxon>
        <taxon>Hyphomicrobiales</taxon>
        <taxon>Tepidamorphaceae</taxon>
        <taxon>Microbaculum</taxon>
    </lineage>
</organism>
<dbReference type="InterPro" id="IPR004681">
    <property type="entry name" value="TRAP_DctM"/>
</dbReference>
<sequence>MTQDVIFVIAMFAAFAAGLFAGYPVAFVLGGVGVLFALLGDVLPLFGIKVLAGTNFIGFATDRIFATLSNYSLVPIAMFVFMGYMLERSGVAERLLAAMSRIMRTVPGGLGLAVVMIGLVLAASTGIIGASVILLATVALPALNRAGYDIPLSLGTVAASGCLGILIPPSIMLIVMGDQLRLSVGDLFMAAVIPGAMLALLYTVYIVAVATLRPSAAPRARAIPEDAGDDTTGAAYELLRALAPPVALMLAVLGSIFFGIASPTEASGVGALGATILAAIDRRLTWTTLREVSEATGRTTAFLFALIFGASCFSVVLRGYGGDEVIEGSLSALPFPPEGILAVVLLTVFLLGFVLDWMEIVLIIAPLTIPVVVSFGFDPVWVAMLMAICLQTSFLTPPVGMALFYVKSAAPAEVTTGQVYRGIIPFVILQLIGLALVWFFPQIALWLPEIAY</sequence>
<feature type="transmembrane region" description="Helical" evidence="7">
    <location>
        <begin position="426"/>
        <end position="447"/>
    </location>
</feature>
<evidence type="ECO:0000256" key="6">
    <source>
        <dbReference type="ARBA" id="ARBA00023136"/>
    </source>
</evidence>
<dbReference type="GO" id="GO:0005886">
    <property type="term" value="C:plasma membrane"/>
    <property type="evidence" value="ECO:0007669"/>
    <property type="project" value="UniProtKB-SubCell"/>
</dbReference>
<evidence type="ECO:0000256" key="7">
    <source>
        <dbReference type="RuleBase" id="RU369079"/>
    </source>
</evidence>
<dbReference type="EMBL" id="JALIDZ010000008">
    <property type="protein sequence ID" value="MCT8973762.1"/>
    <property type="molecule type" value="Genomic_DNA"/>
</dbReference>
<feature type="transmembrane region" description="Helical" evidence="7">
    <location>
        <begin position="380"/>
        <end position="406"/>
    </location>
</feature>
<dbReference type="Pfam" id="PF06808">
    <property type="entry name" value="DctM"/>
    <property type="match status" value="1"/>
</dbReference>
<keyword evidence="10" id="KW-1185">Reference proteome</keyword>
<feature type="transmembrane region" description="Helical" evidence="7">
    <location>
        <begin position="107"/>
        <end position="140"/>
    </location>
</feature>
<dbReference type="NCBIfam" id="TIGR00786">
    <property type="entry name" value="dctM"/>
    <property type="match status" value="1"/>
</dbReference>
<evidence type="ECO:0000256" key="1">
    <source>
        <dbReference type="ARBA" id="ARBA00004429"/>
    </source>
</evidence>
<keyword evidence="6 7" id="KW-0472">Membrane</keyword>